<gene>
    <name evidence="3" type="ORF">SAMN04487988_102159</name>
</gene>
<feature type="region of interest" description="Disordered" evidence="1">
    <location>
        <begin position="69"/>
        <end position="89"/>
    </location>
</feature>
<dbReference type="RefSeq" id="WP_092788899.1">
    <property type="nucleotide sequence ID" value="NZ_FOPC01000002.1"/>
</dbReference>
<evidence type="ECO:0000313" key="4">
    <source>
        <dbReference type="Proteomes" id="UP000199642"/>
    </source>
</evidence>
<reference evidence="4" key="1">
    <citation type="submission" date="2016-10" db="EMBL/GenBank/DDBJ databases">
        <authorList>
            <person name="Varghese N."/>
            <person name="Submissions S."/>
        </authorList>
    </citation>
    <scope>NUCLEOTIDE SEQUENCE [LARGE SCALE GENOMIC DNA]</scope>
    <source>
        <strain evidence="4">DSM 19315</strain>
    </source>
</reference>
<dbReference type="STRING" id="435880.SAMN04487988_102159"/>
<organism evidence="3 4">
    <name type="scientific">Algoriphagus hitonicola</name>
    <dbReference type="NCBI Taxonomy" id="435880"/>
    <lineage>
        <taxon>Bacteria</taxon>
        <taxon>Pseudomonadati</taxon>
        <taxon>Bacteroidota</taxon>
        <taxon>Cytophagia</taxon>
        <taxon>Cytophagales</taxon>
        <taxon>Cyclobacteriaceae</taxon>
        <taxon>Algoriphagus</taxon>
    </lineage>
</organism>
<keyword evidence="2" id="KW-0732">Signal</keyword>
<feature type="chain" id="PRO_5011773196" description="DUF4890 domain-containing protein" evidence="2">
    <location>
        <begin position="21"/>
        <end position="137"/>
    </location>
</feature>
<evidence type="ECO:0000313" key="3">
    <source>
        <dbReference type="EMBL" id="SFG24587.1"/>
    </source>
</evidence>
<dbReference type="AlphaFoldDB" id="A0A1I2QEA7"/>
<dbReference type="OrthoDB" id="978077at2"/>
<evidence type="ECO:0000256" key="2">
    <source>
        <dbReference type="SAM" id="SignalP"/>
    </source>
</evidence>
<evidence type="ECO:0008006" key="5">
    <source>
        <dbReference type="Google" id="ProtNLM"/>
    </source>
</evidence>
<evidence type="ECO:0000256" key="1">
    <source>
        <dbReference type="SAM" id="MobiDB-lite"/>
    </source>
</evidence>
<sequence length="137" mass="16114">MKNWMIATGLLLMISISSIAQQRKMQERPDPETRAKMMTDRMAEQLGLNEEQKAKILAINLENAQKREAKMAEQKAEREARRSQMQDQEKQIMEVLTEEQRQKWVELKETRRNRGPRGGMIEDREEFRKRRGGGGIN</sequence>
<dbReference type="EMBL" id="FOPC01000002">
    <property type="protein sequence ID" value="SFG24587.1"/>
    <property type="molecule type" value="Genomic_DNA"/>
</dbReference>
<feature type="signal peptide" evidence="2">
    <location>
        <begin position="1"/>
        <end position="20"/>
    </location>
</feature>
<name>A0A1I2QEA7_9BACT</name>
<dbReference type="Pfam" id="PF16231">
    <property type="entry name" value="DUF4890"/>
    <property type="match status" value="1"/>
</dbReference>
<feature type="region of interest" description="Disordered" evidence="1">
    <location>
        <begin position="107"/>
        <end position="137"/>
    </location>
</feature>
<accession>A0A1I2QEA7</accession>
<dbReference type="InterPro" id="IPR032612">
    <property type="entry name" value="DUF4890"/>
</dbReference>
<keyword evidence="4" id="KW-1185">Reference proteome</keyword>
<proteinExistence type="predicted"/>
<protein>
    <recommendedName>
        <fullName evidence="5">DUF4890 domain-containing protein</fullName>
    </recommendedName>
</protein>
<dbReference type="Proteomes" id="UP000199642">
    <property type="component" value="Unassembled WGS sequence"/>
</dbReference>